<dbReference type="PROSITE" id="PS50977">
    <property type="entry name" value="HTH_TETR_2"/>
    <property type="match status" value="1"/>
</dbReference>
<organism evidence="4 5">
    <name type="scientific">Paenibacillus woosongensis</name>
    <dbReference type="NCBI Taxonomy" id="307580"/>
    <lineage>
        <taxon>Bacteria</taxon>
        <taxon>Bacillati</taxon>
        <taxon>Bacillota</taxon>
        <taxon>Bacilli</taxon>
        <taxon>Bacillales</taxon>
        <taxon>Paenibacillaceae</taxon>
        <taxon>Paenibacillus</taxon>
    </lineage>
</organism>
<dbReference type="PANTHER" id="PTHR43479:SF11">
    <property type="entry name" value="ACREF_ENVCD OPERON REPRESSOR-RELATED"/>
    <property type="match status" value="1"/>
</dbReference>
<sequence length="204" mass="23564">MNGGSRMQYLKEEIKKRILIAALDEFKEKGYLSASVRNIASNADTALGTVYKYFRNKEDLFNSVVESVYSDLFATINKIIVADVNPNEKLIEIKNRILDIFKGNSKEVLILFGKSKGSKYENFKNEVVDVLHNIIQKEIFSRFEDKSIVKEPFIFYVLSTNFVEGLYTILKTQEDGEKISILIDQLMFFSFHGTESRFKEMSHI</sequence>
<dbReference type="InterPro" id="IPR009057">
    <property type="entry name" value="Homeodomain-like_sf"/>
</dbReference>
<dbReference type="Pfam" id="PF00440">
    <property type="entry name" value="TetR_N"/>
    <property type="match status" value="1"/>
</dbReference>
<dbReference type="SUPFAM" id="SSF46689">
    <property type="entry name" value="Homeodomain-like"/>
    <property type="match status" value="1"/>
</dbReference>
<keyword evidence="1 2" id="KW-0238">DNA-binding</keyword>
<evidence type="ECO:0000256" key="2">
    <source>
        <dbReference type="PROSITE-ProRule" id="PRU00335"/>
    </source>
</evidence>
<gene>
    <name evidence="4" type="ORF">GNP95_05590</name>
</gene>
<comment type="caution">
    <text evidence="4">The sequence shown here is derived from an EMBL/GenBank/DDBJ whole genome shotgun (WGS) entry which is preliminary data.</text>
</comment>
<evidence type="ECO:0000313" key="4">
    <source>
        <dbReference type="EMBL" id="MUG44468.1"/>
    </source>
</evidence>
<dbReference type="GO" id="GO:0003677">
    <property type="term" value="F:DNA binding"/>
    <property type="evidence" value="ECO:0007669"/>
    <property type="project" value="UniProtKB-UniRule"/>
</dbReference>
<protein>
    <submittedName>
        <fullName evidence="4">TetR family transcriptional regulator</fullName>
    </submittedName>
</protein>
<reference evidence="4 5" key="1">
    <citation type="submission" date="2019-11" db="EMBL/GenBank/DDBJ databases">
        <title>Draft genome sequences of five Paenibacillus species of dairy origin.</title>
        <authorList>
            <person name="Olajide A.M."/>
            <person name="Chen S."/>
            <person name="Lapointe G."/>
        </authorList>
    </citation>
    <scope>NUCLEOTIDE SEQUENCE [LARGE SCALE GENOMIC DNA]</scope>
    <source>
        <strain evidence="4 5">12CR55</strain>
    </source>
</reference>
<accession>A0A7X2YZU4</accession>
<dbReference type="Proteomes" id="UP000447876">
    <property type="component" value="Unassembled WGS sequence"/>
</dbReference>
<evidence type="ECO:0000256" key="1">
    <source>
        <dbReference type="ARBA" id="ARBA00023125"/>
    </source>
</evidence>
<dbReference type="EMBL" id="WNZW01000001">
    <property type="protein sequence ID" value="MUG44468.1"/>
    <property type="molecule type" value="Genomic_DNA"/>
</dbReference>
<feature type="DNA-binding region" description="H-T-H motif" evidence="2">
    <location>
        <begin position="35"/>
        <end position="54"/>
    </location>
</feature>
<dbReference type="InterPro" id="IPR050624">
    <property type="entry name" value="HTH-type_Tx_Regulator"/>
</dbReference>
<dbReference type="OrthoDB" id="494991at2"/>
<name>A0A7X2YZU4_9BACL</name>
<dbReference type="PRINTS" id="PR00455">
    <property type="entry name" value="HTHTETR"/>
</dbReference>
<proteinExistence type="predicted"/>
<dbReference type="Gene3D" id="1.10.357.10">
    <property type="entry name" value="Tetracycline Repressor, domain 2"/>
    <property type="match status" value="1"/>
</dbReference>
<evidence type="ECO:0000313" key="5">
    <source>
        <dbReference type="Proteomes" id="UP000447876"/>
    </source>
</evidence>
<evidence type="ECO:0000259" key="3">
    <source>
        <dbReference type="PROSITE" id="PS50977"/>
    </source>
</evidence>
<feature type="domain" description="HTH tetR-type" evidence="3">
    <location>
        <begin position="12"/>
        <end position="72"/>
    </location>
</feature>
<dbReference type="InterPro" id="IPR001647">
    <property type="entry name" value="HTH_TetR"/>
</dbReference>
<dbReference type="AlphaFoldDB" id="A0A7X2YZU4"/>
<dbReference type="PANTHER" id="PTHR43479">
    <property type="entry name" value="ACREF/ENVCD OPERON REPRESSOR-RELATED"/>
    <property type="match status" value="1"/>
</dbReference>